<reference evidence="9 10" key="1">
    <citation type="submission" date="2015-12" db="EMBL/GenBank/DDBJ databases">
        <title>The genome of Folsomia candida.</title>
        <authorList>
            <person name="Faddeeva A."/>
            <person name="Derks M.F."/>
            <person name="Anvar Y."/>
            <person name="Smit S."/>
            <person name="Van Straalen N."/>
            <person name="Roelofs D."/>
        </authorList>
    </citation>
    <scope>NUCLEOTIDE SEQUENCE [LARGE SCALE GENOMIC DNA]</scope>
    <source>
        <strain evidence="9 10">VU population</strain>
        <tissue evidence="9">Whole body</tissue>
    </source>
</reference>
<dbReference type="GO" id="GO:0005758">
    <property type="term" value="C:mitochondrial intermembrane space"/>
    <property type="evidence" value="ECO:0007669"/>
    <property type="project" value="TreeGrafter"/>
</dbReference>
<dbReference type="InterPro" id="IPR024077">
    <property type="entry name" value="Neurolysin/TOP_dom2"/>
</dbReference>
<dbReference type="OMA" id="KNFQSAM"/>
<evidence type="ECO:0000256" key="7">
    <source>
        <dbReference type="RuleBase" id="RU003435"/>
    </source>
</evidence>
<keyword evidence="2 7" id="KW-0645">Protease</keyword>
<evidence type="ECO:0000256" key="6">
    <source>
        <dbReference type="ARBA" id="ARBA00023049"/>
    </source>
</evidence>
<dbReference type="InterPro" id="IPR045090">
    <property type="entry name" value="Pept_M3A_M3B"/>
</dbReference>
<gene>
    <name evidence="9" type="ORF">Fcan01_21367</name>
</gene>
<keyword evidence="5 7" id="KW-0862">Zinc</keyword>
<evidence type="ECO:0000313" key="9">
    <source>
        <dbReference type="EMBL" id="OXA43559.1"/>
    </source>
</evidence>
<dbReference type="PANTHER" id="PTHR11804">
    <property type="entry name" value="PROTEASE M3 THIMET OLIGOPEPTIDASE-RELATED"/>
    <property type="match status" value="1"/>
</dbReference>
<comment type="caution">
    <text evidence="9">The sequence shown here is derived from an EMBL/GenBank/DDBJ whole genome shotgun (WGS) entry which is preliminary data.</text>
</comment>
<evidence type="ECO:0000259" key="8">
    <source>
        <dbReference type="Pfam" id="PF01432"/>
    </source>
</evidence>
<evidence type="ECO:0000256" key="4">
    <source>
        <dbReference type="ARBA" id="ARBA00022801"/>
    </source>
</evidence>
<dbReference type="SUPFAM" id="SSF55486">
    <property type="entry name" value="Metalloproteases ('zincins'), catalytic domain"/>
    <property type="match status" value="1"/>
</dbReference>
<dbReference type="GO" id="GO:0006508">
    <property type="term" value="P:proteolysis"/>
    <property type="evidence" value="ECO:0007669"/>
    <property type="project" value="UniProtKB-KW"/>
</dbReference>
<dbReference type="Gene3D" id="1.20.1050.40">
    <property type="entry name" value="Endopeptidase. Chain P, domain 1"/>
    <property type="match status" value="1"/>
</dbReference>
<dbReference type="CDD" id="cd06455">
    <property type="entry name" value="M3A_TOP"/>
    <property type="match status" value="1"/>
</dbReference>
<dbReference type="InterPro" id="IPR024079">
    <property type="entry name" value="MetalloPept_cat_dom_sf"/>
</dbReference>
<keyword evidence="6 7" id="KW-0482">Metalloprotease</keyword>
<evidence type="ECO:0000256" key="1">
    <source>
        <dbReference type="ARBA" id="ARBA00006040"/>
    </source>
</evidence>
<dbReference type="STRING" id="158441.A0A226DEG6"/>
<dbReference type="InterPro" id="IPR024080">
    <property type="entry name" value="Neurolysin/TOP_N"/>
</dbReference>
<dbReference type="FunFam" id="3.40.390.10:FF:000006">
    <property type="entry name" value="Thimet oligopeptidase 1"/>
    <property type="match status" value="1"/>
</dbReference>
<keyword evidence="3 7" id="KW-0479">Metal-binding</keyword>
<comment type="cofactor">
    <cofactor evidence="7">
        <name>Zn(2+)</name>
        <dbReference type="ChEBI" id="CHEBI:29105"/>
    </cofactor>
    <text evidence="7">Binds 1 zinc ion.</text>
</comment>
<name>A0A226DEG6_FOLCA</name>
<dbReference type="Gene3D" id="1.10.1370.10">
    <property type="entry name" value="Neurolysin, domain 3"/>
    <property type="match status" value="1"/>
</dbReference>
<comment type="similarity">
    <text evidence="1 7">Belongs to the peptidase M3 family.</text>
</comment>
<proteinExistence type="inferred from homology"/>
<dbReference type="PANTHER" id="PTHR11804:SF84">
    <property type="entry name" value="SACCHAROLYSIN"/>
    <property type="match status" value="1"/>
</dbReference>
<evidence type="ECO:0000256" key="3">
    <source>
        <dbReference type="ARBA" id="ARBA00022723"/>
    </source>
</evidence>
<sequence>MVTVPLLLGRIFLTARSSSPLLAASFRTTRIAQSTAPSTSRLLASLASSTKMSEPRSPEGVVINLDFNHLGKDELLNITHKLVDRLKSGVDSIVASPTVSYSSILGPLLDLEQSFRTESELVTFPFHVAVEQSLRDASREASLLVEAAVVDVNMRVDLFQKLVAYKEQCAKDNLSEEKLRALDKLIRDGKRNGLNLDQATRDEIKTIKNELNEKALEFAKNCAEDKWEHLFSAEELTGLPPSFLEGLDKDATTGKFKLTLKYPHLFPVTKMCSVPETRRIMETANSSKAMELNTKILEDILVLRQREAELLGYQNHAAYVQEVLMADSPVKVDQFLRELAEKLQPLWALERSQWLSLKKAEFEQNGWEFNGKLEPWDSRYYMQKVEETQYSINQEEYKPYFPIEQVTSGLLEIYQTLLHVKFTLLQNVPVWHPEVQAYEVRDARDSSLMGYFYLDMYPRDGKYTHACCMPLQLSCVGSADGKRIPAVIAMLCNFPKPCGDRPALLHHNEVETYFHEFGHVMHSICSRTETGTFSGASGVEKDFVECPSQMLENWVWHRAPLALLSKHYETGETLPLEMVEKLVHSQKANAGAFNLRQIVLGLFDQKIHTAPAGERCDTAKYYADTVKEILDMEAIPNTNFPASFGHLAHGYSARYYSYLWSEVFSMDMFDTVFGDELMNPTKGLLYRQKILEPAGSRDATALLSDFLGRDPKPEPFLKSKGIEVAASN</sequence>
<dbReference type="OrthoDB" id="7771714at2759"/>
<evidence type="ECO:0000256" key="5">
    <source>
        <dbReference type="ARBA" id="ARBA00022833"/>
    </source>
</evidence>
<dbReference type="GO" id="GO:0006518">
    <property type="term" value="P:peptide metabolic process"/>
    <property type="evidence" value="ECO:0007669"/>
    <property type="project" value="TreeGrafter"/>
</dbReference>
<accession>A0A226DEG6</accession>
<dbReference type="GO" id="GO:0004222">
    <property type="term" value="F:metalloendopeptidase activity"/>
    <property type="evidence" value="ECO:0007669"/>
    <property type="project" value="InterPro"/>
</dbReference>
<keyword evidence="10" id="KW-1185">Reference proteome</keyword>
<dbReference type="Pfam" id="PF01432">
    <property type="entry name" value="Peptidase_M3"/>
    <property type="match status" value="1"/>
</dbReference>
<dbReference type="Gene3D" id="3.40.390.10">
    <property type="entry name" value="Collagenase (Catalytic Domain)"/>
    <property type="match status" value="1"/>
</dbReference>
<organism evidence="9 10">
    <name type="scientific">Folsomia candida</name>
    <name type="common">Springtail</name>
    <dbReference type="NCBI Taxonomy" id="158441"/>
    <lineage>
        <taxon>Eukaryota</taxon>
        <taxon>Metazoa</taxon>
        <taxon>Ecdysozoa</taxon>
        <taxon>Arthropoda</taxon>
        <taxon>Hexapoda</taxon>
        <taxon>Collembola</taxon>
        <taxon>Entomobryomorpha</taxon>
        <taxon>Isotomoidea</taxon>
        <taxon>Isotomidae</taxon>
        <taxon>Proisotominae</taxon>
        <taxon>Folsomia</taxon>
    </lineage>
</organism>
<dbReference type="AlphaFoldDB" id="A0A226DEG6"/>
<dbReference type="Proteomes" id="UP000198287">
    <property type="component" value="Unassembled WGS sequence"/>
</dbReference>
<dbReference type="EMBL" id="LNIX01000021">
    <property type="protein sequence ID" value="OXA43559.1"/>
    <property type="molecule type" value="Genomic_DNA"/>
</dbReference>
<evidence type="ECO:0000256" key="2">
    <source>
        <dbReference type="ARBA" id="ARBA00022670"/>
    </source>
</evidence>
<keyword evidence="4 7" id="KW-0378">Hydrolase</keyword>
<dbReference type="GO" id="GO:0046872">
    <property type="term" value="F:metal ion binding"/>
    <property type="evidence" value="ECO:0007669"/>
    <property type="project" value="UniProtKB-UniRule"/>
</dbReference>
<dbReference type="InterPro" id="IPR001567">
    <property type="entry name" value="Pept_M3A_M3B_dom"/>
</dbReference>
<protein>
    <submittedName>
        <fullName evidence="9">Thimet oligopeptidase</fullName>
    </submittedName>
</protein>
<evidence type="ECO:0000313" key="10">
    <source>
        <dbReference type="Proteomes" id="UP000198287"/>
    </source>
</evidence>
<feature type="domain" description="Peptidase M3A/M3B catalytic" evidence="8">
    <location>
        <begin position="270"/>
        <end position="721"/>
    </location>
</feature>